<dbReference type="EMBL" id="JAADJZ010000014">
    <property type="protein sequence ID" value="KAF2870218.1"/>
    <property type="molecule type" value="Genomic_DNA"/>
</dbReference>
<name>A0A7C8M6I7_9PLEO</name>
<gene>
    <name evidence="2" type="ORF">BDV95DRAFT_595755</name>
</gene>
<dbReference type="OrthoDB" id="3801268at2759"/>
<keyword evidence="3" id="KW-1185">Reference proteome</keyword>
<dbReference type="Proteomes" id="UP000481861">
    <property type="component" value="Unassembled WGS sequence"/>
</dbReference>
<organism evidence="2 3">
    <name type="scientific">Massariosphaeria phaeospora</name>
    <dbReference type="NCBI Taxonomy" id="100035"/>
    <lineage>
        <taxon>Eukaryota</taxon>
        <taxon>Fungi</taxon>
        <taxon>Dikarya</taxon>
        <taxon>Ascomycota</taxon>
        <taxon>Pezizomycotina</taxon>
        <taxon>Dothideomycetes</taxon>
        <taxon>Pleosporomycetidae</taxon>
        <taxon>Pleosporales</taxon>
        <taxon>Pleosporales incertae sedis</taxon>
        <taxon>Massariosphaeria</taxon>
    </lineage>
</organism>
<comment type="caution">
    <text evidence="2">The sequence shown here is derived from an EMBL/GenBank/DDBJ whole genome shotgun (WGS) entry which is preliminary data.</text>
</comment>
<protein>
    <submittedName>
        <fullName evidence="2">Uncharacterized protein</fullName>
    </submittedName>
</protein>
<proteinExistence type="predicted"/>
<evidence type="ECO:0000256" key="1">
    <source>
        <dbReference type="SAM" id="MobiDB-lite"/>
    </source>
</evidence>
<reference evidence="2 3" key="1">
    <citation type="submission" date="2020-01" db="EMBL/GenBank/DDBJ databases">
        <authorList>
            <consortium name="DOE Joint Genome Institute"/>
            <person name="Haridas S."/>
            <person name="Albert R."/>
            <person name="Binder M."/>
            <person name="Bloem J."/>
            <person name="Labutti K."/>
            <person name="Salamov A."/>
            <person name="Andreopoulos B."/>
            <person name="Baker S.E."/>
            <person name="Barry K."/>
            <person name="Bills G."/>
            <person name="Bluhm B.H."/>
            <person name="Cannon C."/>
            <person name="Castanera R."/>
            <person name="Culley D.E."/>
            <person name="Daum C."/>
            <person name="Ezra D."/>
            <person name="Gonzalez J.B."/>
            <person name="Henrissat B."/>
            <person name="Kuo A."/>
            <person name="Liang C."/>
            <person name="Lipzen A."/>
            <person name="Lutzoni F."/>
            <person name="Magnuson J."/>
            <person name="Mondo S."/>
            <person name="Nolan M."/>
            <person name="Ohm R."/>
            <person name="Pangilinan J."/>
            <person name="Park H.-J.H."/>
            <person name="Ramirez L."/>
            <person name="Alfaro M."/>
            <person name="Sun H."/>
            <person name="Tritt A."/>
            <person name="Yoshinaga Y."/>
            <person name="Zwiers L.-H.L."/>
            <person name="Turgeon B.G."/>
            <person name="Goodwin S.B."/>
            <person name="Spatafora J.W."/>
            <person name="Crous P.W."/>
            <person name="Grigoriev I.V."/>
        </authorList>
    </citation>
    <scope>NUCLEOTIDE SEQUENCE [LARGE SCALE GENOMIC DNA]</scope>
    <source>
        <strain evidence="2 3">CBS 611.86</strain>
    </source>
</reference>
<sequence>MTASPEPPYGSPLETTEESSESETVPLMDRYYVRIAQKEREQHLLRIRKLLAPPTRRDAPIVEYSKAWHLQIASDICTKLPRELRDSIYDHLCAPDRLFDVQQPTTRSPPIAEPFTQPDFVGRQMAREVAETICRTCIIRARGELVASLWHTDLFGHKLVPRFTLRRLSLQITFADLHGAPPQVRFLHTDGFRKLVHAASRLPGFELTFELNAPRERLAYVLLRACSRDVFEIMNKGIVCKVLNKVVPGAYGVSGLSYTTDISGLFGLSPKECREMIRYYIVHRQG</sequence>
<evidence type="ECO:0000313" key="3">
    <source>
        <dbReference type="Proteomes" id="UP000481861"/>
    </source>
</evidence>
<accession>A0A7C8M6I7</accession>
<feature type="compositionally biased region" description="Pro residues" evidence="1">
    <location>
        <begin position="1"/>
        <end position="10"/>
    </location>
</feature>
<dbReference type="AlphaFoldDB" id="A0A7C8M6I7"/>
<evidence type="ECO:0000313" key="2">
    <source>
        <dbReference type="EMBL" id="KAF2870218.1"/>
    </source>
</evidence>
<feature type="region of interest" description="Disordered" evidence="1">
    <location>
        <begin position="1"/>
        <end position="24"/>
    </location>
</feature>